<dbReference type="SMART" id="SM00369">
    <property type="entry name" value="LRR_TYP"/>
    <property type="match status" value="3"/>
</dbReference>
<keyword evidence="5" id="KW-0732">Signal</keyword>
<dbReference type="PANTHER" id="PTHR48052:SF66">
    <property type="entry name" value="OS02G0610000 PROTEIN"/>
    <property type="match status" value="1"/>
</dbReference>
<keyword evidence="9" id="KW-0675">Receptor</keyword>
<feature type="non-terminal residue" evidence="12">
    <location>
        <position position="237"/>
    </location>
</feature>
<protein>
    <recommendedName>
        <fullName evidence="13">Leucine-rich repeat-containing N-terminal plant-type domain-containing protein</fullName>
    </recommendedName>
</protein>
<keyword evidence="10" id="KW-0325">Glycoprotein</keyword>
<evidence type="ECO:0000256" key="11">
    <source>
        <dbReference type="ARBA" id="ARBA00037847"/>
    </source>
</evidence>
<evidence type="ECO:0000256" key="3">
    <source>
        <dbReference type="ARBA" id="ARBA00022614"/>
    </source>
</evidence>
<evidence type="ECO:0000256" key="6">
    <source>
        <dbReference type="ARBA" id="ARBA00022737"/>
    </source>
</evidence>
<keyword evidence="2" id="KW-1003">Cell membrane</keyword>
<evidence type="ECO:0000256" key="8">
    <source>
        <dbReference type="ARBA" id="ARBA00023136"/>
    </source>
</evidence>
<evidence type="ECO:0008006" key="13">
    <source>
        <dbReference type="Google" id="ProtNLM"/>
    </source>
</evidence>
<name>A0A382SX03_9ZZZZ</name>
<evidence type="ECO:0000256" key="4">
    <source>
        <dbReference type="ARBA" id="ARBA00022692"/>
    </source>
</evidence>
<evidence type="ECO:0000256" key="7">
    <source>
        <dbReference type="ARBA" id="ARBA00022989"/>
    </source>
</evidence>
<keyword evidence="7" id="KW-1133">Transmembrane helix</keyword>
<keyword evidence="4" id="KW-0812">Transmembrane</keyword>
<organism evidence="12">
    <name type="scientific">marine metagenome</name>
    <dbReference type="NCBI Taxonomy" id="408172"/>
    <lineage>
        <taxon>unclassified sequences</taxon>
        <taxon>metagenomes</taxon>
        <taxon>ecological metagenomes</taxon>
    </lineage>
</organism>
<dbReference type="SUPFAM" id="SSF52058">
    <property type="entry name" value="L domain-like"/>
    <property type="match status" value="1"/>
</dbReference>
<gene>
    <name evidence="12" type="ORF">METZ01_LOCUS367268</name>
</gene>
<sequence>MKKLLPVISLFILMVAPSVTWSQDCTAADSTAGVELWDVCYSIETTTHIDIGWSGLTGEIPAEIGLLTNLTYLILSANELTGSIPTEIGNLNNLIELHLSNNQFTGSIPSEIDSLNYMNLENNQLTGEIPESICSISGYNIGNNQLCPPYPDCLNVDDWQLENQNLSNCEGDEFIELWGENYYIPTTTEINLEYNWIGGQIPSEIGLLTNLTDLRLSGNELTGEIPTELGNLDSLTY</sequence>
<evidence type="ECO:0000256" key="10">
    <source>
        <dbReference type="ARBA" id="ARBA00023180"/>
    </source>
</evidence>
<comment type="subcellular location">
    <subcellularLocation>
        <location evidence="1">Cell membrane</location>
    </subcellularLocation>
    <subcellularLocation>
        <location evidence="11">Endomembrane system</location>
        <topology evidence="11">Single-pass membrane protein</topology>
    </subcellularLocation>
</comment>
<dbReference type="EMBL" id="UINC01132230">
    <property type="protein sequence ID" value="SVD14414.1"/>
    <property type="molecule type" value="Genomic_DNA"/>
</dbReference>
<dbReference type="Pfam" id="PF00560">
    <property type="entry name" value="LRR_1"/>
    <property type="match status" value="3"/>
</dbReference>
<dbReference type="AlphaFoldDB" id="A0A382SX03"/>
<keyword evidence="6" id="KW-0677">Repeat</keyword>
<reference evidence="12" key="1">
    <citation type="submission" date="2018-05" db="EMBL/GenBank/DDBJ databases">
        <authorList>
            <person name="Lanie J.A."/>
            <person name="Ng W.-L."/>
            <person name="Kazmierczak K.M."/>
            <person name="Andrzejewski T.M."/>
            <person name="Davidsen T.M."/>
            <person name="Wayne K.J."/>
            <person name="Tettelin H."/>
            <person name="Glass J.I."/>
            <person name="Rusch D."/>
            <person name="Podicherti R."/>
            <person name="Tsui H.-C.T."/>
            <person name="Winkler M.E."/>
        </authorList>
    </citation>
    <scope>NUCLEOTIDE SEQUENCE</scope>
</reference>
<evidence type="ECO:0000256" key="1">
    <source>
        <dbReference type="ARBA" id="ARBA00004236"/>
    </source>
</evidence>
<dbReference type="GO" id="GO:0005886">
    <property type="term" value="C:plasma membrane"/>
    <property type="evidence" value="ECO:0007669"/>
    <property type="project" value="UniProtKB-SubCell"/>
</dbReference>
<dbReference type="InterPro" id="IPR001611">
    <property type="entry name" value="Leu-rich_rpt"/>
</dbReference>
<dbReference type="GO" id="GO:0012505">
    <property type="term" value="C:endomembrane system"/>
    <property type="evidence" value="ECO:0007669"/>
    <property type="project" value="UniProtKB-SubCell"/>
</dbReference>
<accession>A0A382SX03</accession>
<dbReference type="InterPro" id="IPR032675">
    <property type="entry name" value="LRR_dom_sf"/>
</dbReference>
<evidence type="ECO:0000256" key="5">
    <source>
        <dbReference type="ARBA" id="ARBA00022729"/>
    </source>
</evidence>
<dbReference type="Gene3D" id="3.80.10.10">
    <property type="entry name" value="Ribonuclease Inhibitor"/>
    <property type="match status" value="2"/>
</dbReference>
<proteinExistence type="predicted"/>
<dbReference type="PANTHER" id="PTHR48052">
    <property type="entry name" value="UNNAMED PRODUCT"/>
    <property type="match status" value="1"/>
</dbReference>
<evidence type="ECO:0000256" key="9">
    <source>
        <dbReference type="ARBA" id="ARBA00023170"/>
    </source>
</evidence>
<dbReference type="FunFam" id="3.80.10.10:FF:000383">
    <property type="entry name" value="Leucine-rich repeat receptor protein kinase EMS1"/>
    <property type="match status" value="1"/>
</dbReference>
<keyword evidence="3" id="KW-0433">Leucine-rich repeat</keyword>
<dbReference type="InterPro" id="IPR003591">
    <property type="entry name" value="Leu-rich_rpt_typical-subtyp"/>
</dbReference>
<keyword evidence="8" id="KW-0472">Membrane</keyword>
<evidence type="ECO:0000313" key="12">
    <source>
        <dbReference type="EMBL" id="SVD14414.1"/>
    </source>
</evidence>
<evidence type="ECO:0000256" key="2">
    <source>
        <dbReference type="ARBA" id="ARBA00022475"/>
    </source>
</evidence>